<keyword evidence="3" id="KW-1185">Reference proteome</keyword>
<organism evidence="2 3">
    <name type="scientific">Lacibacter luteus</name>
    <dbReference type="NCBI Taxonomy" id="2508719"/>
    <lineage>
        <taxon>Bacteria</taxon>
        <taxon>Pseudomonadati</taxon>
        <taxon>Bacteroidota</taxon>
        <taxon>Chitinophagia</taxon>
        <taxon>Chitinophagales</taxon>
        <taxon>Chitinophagaceae</taxon>
        <taxon>Lacibacter</taxon>
    </lineage>
</organism>
<dbReference type="EMBL" id="SDHW01000008">
    <property type="protein sequence ID" value="RXK57824.1"/>
    <property type="molecule type" value="Genomic_DNA"/>
</dbReference>
<feature type="chain" id="PRO_5020709445" description="Amino acid ABC transporter substrate-binding protein" evidence="1">
    <location>
        <begin position="20"/>
        <end position="386"/>
    </location>
</feature>
<dbReference type="AlphaFoldDB" id="A0A4Q1CDW3"/>
<accession>A0A4Q1CDW3</accession>
<dbReference type="Gene3D" id="3.40.50.2300">
    <property type="match status" value="2"/>
</dbReference>
<dbReference type="Proteomes" id="UP000290204">
    <property type="component" value="Unassembled WGS sequence"/>
</dbReference>
<evidence type="ECO:0000313" key="2">
    <source>
        <dbReference type="EMBL" id="RXK57824.1"/>
    </source>
</evidence>
<keyword evidence="1" id="KW-0732">Signal</keyword>
<reference evidence="2 3" key="1">
    <citation type="submission" date="2019-01" db="EMBL/GenBank/DDBJ databases">
        <title>Lacibacter sp. strain TTM-7.</title>
        <authorList>
            <person name="Chen W.-M."/>
        </authorList>
    </citation>
    <scope>NUCLEOTIDE SEQUENCE [LARGE SCALE GENOMIC DNA]</scope>
    <source>
        <strain evidence="2 3">TTM-7</strain>
    </source>
</reference>
<protein>
    <recommendedName>
        <fullName evidence="4">Amino acid ABC transporter substrate-binding protein</fullName>
    </recommendedName>
</protein>
<evidence type="ECO:0000256" key="1">
    <source>
        <dbReference type="SAM" id="SignalP"/>
    </source>
</evidence>
<comment type="caution">
    <text evidence="2">The sequence shown here is derived from an EMBL/GenBank/DDBJ whole genome shotgun (WGS) entry which is preliminary data.</text>
</comment>
<dbReference type="RefSeq" id="WP_129132748.1">
    <property type="nucleotide sequence ID" value="NZ_SDHW01000008.1"/>
</dbReference>
<dbReference type="SUPFAM" id="SSF53822">
    <property type="entry name" value="Periplasmic binding protein-like I"/>
    <property type="match status" value="1"/>
</dbReference>
<evidence type="ECO:0000313" key="3">
    <source>
        <dbReference type="Proteomes" id="UP000290204"/>
    </source>
</evidence>
<dbReference type="InterPro" id="IPR028082">
    <property type="entry name" value="Peripla_BP_I"/>
</dbReference>
<sequence>MKQLLFVLVLVTTGLLASAQNAVKKYRVGIFASLYLDSSFTGATYKFTNQMPRHLLPGLDFVQGALMAADSINSTAPLEVIVYDLRSADQSLDKLRSRNSFDSLDLMIGSVSGAEYRTLSDLALLKNIPFISATFPNDGGVTNNPFTIIVNSTLPAHCEAIYNFIMRTNPTANLLYVRRKGTSDDRLASYFTKYNKGSNGSSLLKWKTLNLNDNFTTADLTSQLDSLKTNVLICGSLDEAFGLNLVNVAQKIHKTYPMELIGMPTWDGMKDLTKPEYKDLSLFYTATFFNTGTVAATNFTKGFTDLTYGRPSDVAYRGYELTRFFVQLLLRYDTQLMQHLNERTYRSFTEFDFRPVLNSTSGKPDYFENKRIYILKRSNNLVSRMN</sequence>
<name>A0A4Q1CDW3_9BACT</name>
<dbReference type="OrthoDB" id="2149800at2"/>
<evidence type="ECO:0008006" key="4">
    <source>
        <dbReference type="Google" id="ProtNLM"/>
    </source>
</evidence>
<proteinExistence type="predicted"/>
<feature type="signal peptide" evidence="1">
    <location>
        <begin position="1"/>
        <end position="19"/>
    </location>
</feature>
<gene>
    <name evidence="2" type="ORF">ESA94_20100</name>
</gene>